<protein>
    <submittedName>
        <fullName evidence="2">Uncharacterized membrane protein</fullName>
    </submittedName>
</protein>
<keyword evidence="1" id="KW-0812">Transmembrane</keyword>
<keyword evidence="1" id="KW-0472">Membrane</keyword>
<evidence type="ECO:0000313" key="3">
    <source>
        <dbReference type="Proteomes" id="UP000199445"/>
    </source>
</evidence>
<evidence type="ECO:0000313" key="2">
    <source>
        <dbReference type="EMBL" id="SFK08916.1"/>
    </source>
</evidence>
<proteinExistence type="predicted"/>
<feature type="transmembrane region" description="Helical" evidence="1">
    <location>
        <begin position="7"/>
        <end position="24"/>
    </location>
</feature>
<dbReference type="OrthoDB" id="8537043at2"/>
<feature type="transmembrane region" description="Helical" evidence="1">
    <location>
        <begin position="77"/>
        <end position="96"/>
    </location>
</feature>
<evidence type="ECO:0000256" key="1">
    <source>
        <dbReference type="SAM" id="Phobius"/>
    </source>
</evidence>
<keyword evidence="1" id="KW-1133">Transmembrane helix</keyword>
<reference evidence="2 3" key="1">
    <citation type="submission" date="2016-10" db="EMBL/GenBank/DDBJ databases">
        <authorList>
            <person name="de Groot N.N."/>
        </authorList>
    </citation>
    <scope>NUCLEOTIDE SEQUENCE [LARGE SCALE GENOMIC DNA]</scope>
    <source>
        <strain evidence="2 3">IBRC-M 10445</strain>
    </source>
</reference>
<feature type="transmembrane region" description="Helical" evidence="1">
    <location>
        <begin position="55"/>
        <end position="71"/>
    </location>
</feature>
<organism evidence="2 3">
    <name type="scientific">Marinobacter persicus</name>
    <dbReference type="NCBI Taxonomy" id="930118"/>
    <lineage>
        <taxon>Bacteria</taxon>
        <taxon>Pseudomonadati</taxon>
        <taxon>Pseudomonadota</taxon>
        <taxon>Gammaproteobacteria</taxon>
        <taxon>Pseudomonadales</taxon>
        <taxon>Marinobacteraceae</taxon>
        <taxon>Marinobacter</taxon>
    </lineage>
</organism>
<dbReference type="AlphaFoldDB" id="A0A1I3WR08"/>
<dbReference type="RefSeq" id="WP_091705751.1">
    <property type="nucleotide sequence ID" value="NZ_BMYN01000006.1"/>
</dbReference>
<feature type="transmembrane region" description="Helical" evidence="1">
    <location>
        <begin position="152"/>
        <end position="173"/>
    </location>
</feature>
<name>A0A1I3WR08_9GAMM</name>
<dbReference type="Proteomes" id="UP000199445">
    <property type="component" value="Unassembled WGS sequence"/>
</dbReference>
<gene>
    <name evidence="2" type="ORF">SAMN05216429_11051</name>
</gene>
<accession>A0A1I3WR08</accession>
<feature type="transmembrane region" description="Helical" evidence="1">
    <location>
        <begin position="127"/>
        <end position="146"/>
    </location>
</feature>
<sequence>MNWLPKVAIGLLSVGYPIAVYLTLKHLGTGAAIWLLVPIALIHGVRALKGQRSGWWWLLACVLLTGWSWLQQSVVGVKFYPVVVSLGLLCVFAWSLRFPPTVIERLARLQEPELPASGVAYTRKVTVIWCGFFAANAAIATATVYADDWVWTLYNGLISYLLMGMLLAGEWLFRQFFRSQHND</sequence>
<keyword evidence="3" id="KW-1185">Reference proteome</keyword>
<feature type="transmembrane region" description="Helical" evidence="1">
    <location>
        <begin position="30"/>
        <end position="48"/>
    </location>
</feature>
<dbReference type="EMBL" id="FOSC01000010">
    <property type="protein sequence ID" value="SFK08916.1"/>
    <property type="molecule type" value="Genomic_DNA"/>
</dbReference>